<dbReference type="EMBL" id="SJPN01000006">
    <property type="protein sequence ID" value="TWT98450.1"/>
    <property type="molecule type" value="Genomic_DNA"/>
</dbReference>
<keyword evidence="2" id="KW-1185">Reference proteome</keyword>
<dbReference type="OrthoDB" id="286745at2"/>
<dbReference type="RefSeq" id="WP_146522026.1">
    <property type="nucleotide sequence ID" value="NZ_CP151726.1"/>
</dbReference>
<evidence type="ECO:0000313" key="1">
    <source>
        <dbReference type="EMBL" id="TWT98450.1"/>
    </source>
</evidence>
<evidence type="ECO:0000313" key="2">
    <source>
        <dbReference type="Proteomes" id="UP000320176"/>
    </source>
</evidence>
<accession>A0A5C6AG56</accession>
<reference evidence="1 2" key="1">
    <citation type="submission" date="2019-02" db="EMBL/GenBank/DDBJ databases">
        <title>Deep-cultivation of Planctomycetes and their phenomic and genomic characterization uncovers novel biology.</title>
        <authorList>
            <person name="Wiegand S."/>
            <person name="Jogler M."/>
            <person name="Boedeker C."/>
            <person name="Pinto D."/>
            <person name="Vollmers J."/>
            <person name="Rivas-Marin E."/>
            <person name="Kohn T."/>
            <person name="Peeters S.H."/>
            <person name="Heuer A."/>
            <person name="Rast P."/>
            <person name="Oberbeckmann S."/>
            <person name="Bunk B."/>
            <person name="Jeske O."/>
            <person name="Meyerdierks A."/>
            <person name="Storesund J.E."/>
            <person name="Kallscheuer N."/>
            <person name="Luecker S."/>
            <person name="Lage O.M."/>
            <person name="Pohl T."/>
            <person name="Merkel B.J."/>
            <person name="Hornburger P."/>
            <person name="Mueller R.-W."/>
            <person name="Bruemmer F."/>
            <person name="Labrenz M."/>
            <person name="Spormann A.M."/>
            <person name="Op Den Camp H."/>
            <person name="Overmann J."/>
            <person name="Amann R."/>
            <person name="Jetten M.S.M."/>
            <person name="Mascher T."/>
            <person name="Medema M.H."/>
            <person name="Devos D.P."/>
            <person name="Kaster A.-K."/>
            <person name="Ovreas L."/>
            <person name="Rohde M."/>
            <person name="Galperin M.Y."/>
            <person name="Jogler C."/>
        </authorList>
    </citation>
    <scope>NUCLEOTIDE SEQUENCE [LARGE SCALE GENOMIC DNA]</scope>
    <source>
        <strain evidence="1 2">Pla52n</strain>
    </source>
</reference>
<evidence type="ECO:0008006" key="3">
    <source>
        <dbReference type="Google" id="ProtNLM"/>
    </source>
</evidence>
<proteinExistence type="predicted"/>
<comment type="caution">
    <text evidence="1">The sequence shown here is derived from an EMBL/GenBank/DDBJ whole genome shotgun (WGS) entry which is preliminary data.</text>
</comment>
<gene>
    <name evidence="1" type="ORF">Pla52n_49640</name>
</gene>
<dbReference type="AlphaFoldDB" id="A0A5C6AG56"/>
<name>A0A5C6AG56_9BACT</name>
<organism evidence="1 2">
    <name type="scientific">Stieleria varia</name>
    <dbReference type="NCBI Taxonomy" id="2528005"/>
    <lineage>
        <taxon>Bacteria</taxon>
        <taxon>Pseudomonadati</taxon>
        <taxon>Planctomycetota</taxon>
        <taxon>Planctomycetia</taxon>
        <taxon>Pirellulales</taxon>
        <taxon>Pirellulaceae</taxon>
        <taxon>Stieleria</taxon>
    </lineage>
</organism>
<protein>
    <recommendedName>
        <fullName evidence="3">Double zinc ribbon</fullName>
    </recommendedName>
</protein>
<dbReference type="Proteomes" id="UP000320176">
    <property type="component" value="Unassembled WGS sequence"/>
</dbReference>
<sequence length="117" mass="12664">MVRPTDEKLTCDCPNGHKLRGPAQLIGKQIACPKCKSKFIFGETYKQQVSDTAVVRILGTPPPSHTAPSETELMRPCTRCGVSVSASASVCSHCDCYIGAVPDFMKSMMMQNRANLG</sequence>